<accession>A0A0L7R1D5</accession>
<evidence type="ECO:0000313" key="2">
    <source>
        <dbReference type="Proteomes" id="UP000053825"/>
    </source>
</evidence>
<dbReference type="GO" id="GO:0000793">
    <property type="term" value="C:condensed chromosome"/>
    <property type="evidence" value="ECO:0007669"/>
    <property type="project" value="TreeGrafter"/>
</dbReference>
<reference evidence="1 2" key="1">
    <citation type="submission" date="2015-07" db="EMBL/GenBank/DDBJ databases">
        <title>The genome of Habropoda laboriosa.</title>
        <authorList>
            <person name="Pan H."/>
            <person name="Kapheim K."/>
        </authorList>
    </citation>
    <scope>NUCLEOTIDE SEQUENCE [LARGE SCALE GENOMIC DNA]</scope>
    <source>
        <strain evidence="1">0110345459</strain>
    </source>
</reference>
<dbReference type="GO" id="GO:0042800">
    <property type="term" value="F:histone H3K4 methyltransferase activity"/>
    <property type="evidence" value="ECO:0007669"/>
    <property type="project" value="TreeGrafter"/>
</dbReference>
<dbReference type="Gene3D" id="3.30.420.10">
    <property type="entry name" value="Ribonuclease H-like superfamily/Ribonuclease H"/>
    <property type="match status" value="1"/>
</dbReference>
<dbReference type="InterPro" id="IPR052709">
    <property type="entry name" value="Transposase-MT_Hybrid"/>
</dbReference>
<sequence>MYCQQLVIIMHKQLFAEQPSLVNRKGPIFLHDNARPHVSQFTIRETHELGYETLKHPTYYSPDLSLTDFHFFHSLYNFVR</sequence>
<dbReference type="AlphaFoldDB" id="A0A0L7R1D5"/>
<dbReference type="EMBL" id="KQ414668">
    <property type="protein sequence ID" value="KOC64658.1"/>
    <property type="molecule type" value="Genomic_DNA"/>
</dbReference>
<dbReference type="GO" id="GO:0006303">
    <property type="term" value="P:double-strand break repair via nonhomologous end joining"/>
    <property type="evidence" value="ECO:0007669"/>
    <property type="project" value="TreeGrafter"/>
</dbReference>
<dbReference type="PANTHER" id="PTHR46060:SF2">
    <property type="entry name" value="HISTONE-LYSINE N-METHYLTRANSFERASE SETMAR"/>
    <property type="match status" value="1"/>
</dbReference>
<dbReference type="GO" id="GO:0032259">
    <property type="term" value="P:methylation"/>
    <property type="evidence" value="ECO:0007669"/>
    <property type="project" value="UniProtKB-KW"/>
</dbReference>
<dbReference type="GO" id="GO:0044547">
    <property type="term" value="F:DNA topoisomerase binding"/>
    <property type="evidence" value="ECO:0007669"/>
    <property type="project" value="TreeGrafter"/>
</dbReference>
<dbReference type="GO" id="GO:0003690">
    <property type="term" value="F:double-stranded DNA binding"/>
    <property type="evidence" value="ECO:0007669"/>
    <property type="project" value="TreeGrafter"/>
</dbReference>
<dbReference type="GO" id="GO:0031297">
    <property type="term" value="P:replication fork processing"/>
    <property type="evidence" value="ECO:0007669"/>
    <property type="project" value="TreeGrafter"/>
</dbReference>
<dbReference type="InterPro" id="IPR036397">
    <property type="entry name" value="RNaseH_sf"/>
</dbReference>
<protein>
    <submittedName>
        <fullName evidence="1">Histone-lysine N-methyltransferase SETMAR</fullName>
    </submittedName>
</protein>
<dbReference type="GO" id="GO:0003697">
    <property type="term" value="F:single-stranded DNA binding"/>
    <property type="evidence" value="ECO:0007669"/>
    <property type="project" value="TreeGrafter"/>
</dbReference>
<dbReference type="GO" id="GO:0005634">
    <property type="term" value="C:nucleus"/>
    <property type="evidence" value="ECO:0007669"/>
    <property type="project" value="TreeGrafter"/>
</dbReference>
<dbReference type="Proteomes" id="UP000053825">
    <property type="component" value="Unassembled WGS sequence"/>
</dbReference>
<name>A0A0L7R1D5_9HYME</name>
<dbReference type="PANTHER" id="PTHR46060">
    <property type="entry name" value="MARINER MOS1 TRANSPOSASE-LIKE PROTEIN"/>
    <property type="match status" value="1"/>
</dbReference>
<dbReference type="GO" id="GO:0044774">
    <property type="term" value="P:mitotic DNA integrity checkpoint signaling"/>
    <property type="evidence" value="ECO:0007669"/>
    <property type="project" value="TreeGrafter"/>
</dbReference>
<keyword evidence="1" id="KW-0489">Methyltransferase</keyword>
<keyword evidence="1" id="KW-0808">Transferase</keyword>
<dbReference type="GO" id="GO:0000729">
    <property type="term" value="P:DNA double-strand break processing"/>
    <property type="evidence" value="ECO:0007669"/>
    <property type="project" value="TreeGrafter"/>
</dbReference>
<dbReference type="GO" id="GO:0035861">
    <property type="term" value="C:site of double-strand break"/>
    <property type="evidence" value="ECO:0007669"/>
    <property type="project" value="TreeGrafter"/>
</dbReference>
<dbReference type="GO" id="GO:0046975">
    <property type="term" value="F:histone H3K36 methyltransferase activity"/>
    <property type="evidence" value="ECO:0007669"/>
    <property type="project" value="TreeGrafter"/>
</dbReference>
<keyword evidence="2" id="KW-1185">Reference proteome</keyword>
<dbReference type="STRING" id="597456.A0A0L7R1D5"/>
<dbReference type="GO" id="GO:0015074">
    <property type="term" value="P:DNA integration"/>
    <property type="evidence" value="ECO:0007669"/>
    <property type="project" value="TreeGrafter"/>
</dbReference>
<dbReference type="GO" id="GO:0000014">
    <property type="term" value="F:single-stranded DNA endodeoxyribonuclease activity"/>
    <property type="evidence" value="ECO:0007669"/>
    <property type="project" value="TreeGrafter"/>
</dbReference>
<organism evidence="1 2">
    <name type="scientific">Habropoda laboriosa</name>
    <dbReference type="NCBI Taxonomy" id="597456"/>
    <lineage>
        <taxon>Eukaryota</taxon>
        <taxon>Metazoa</taxon>
        <taxon>Ecdysozoa</taxon>
        <taxon>Arthropoda</taxon>
        <taxon>Hexapoda</taxon>
        <taxon>Insecta</taxon>
        <taxon>Pterygota</taxon>
        <taxon>Neoptera</taxon>
        <taxon>Endopterygota</taxon>
        <taxon>Hymenoptera</taxon>
        <taxon>Apocrita</taxon>
        <taxon>Aculeata</taxon>
        <taxon>Apoidea</taxon>
        <taxon>Anthophila</taxon>
        <taxon>Apidae</taxon>
        <taxon>Habropoda</taxon>
    </lineage>
</organism>
<proteinExistence type="predicted"/>
<gene>
    <name evidence="1" type="ORF">WH47_12122</name>
</gene>
<evidence type="ECO:0000313" key="1">
    <source>
        <dbReference type="EMBL" id="KOC64658.1"/>
    </source>
</evidence>